<feature type="compositionally biased region" description="Polar residues" evidence="2">
    <location>
        <begin position="1457"/>
        <end position="1470"/>
    </location>
</feature>
<feature type="compositionally biased region" description="Basic and acidic residues" evidence="2">
    <location>
        <begin position="1729"/>
        <end position="1746"/>
    </location>
</feature>
<feature type="compositionally biased region" description="Low complexity" evidence="2">
    <location>
        <begin position="1501"/>
        <end position="1519"/>
    </location>
</feature>
<feature type="compositionally biased region" description="Polar residues" evidence="2">
    <location>
        <begin position="118"/>
        <end position="133"/>
    </location>
</feature>
<feature type="compositionally biased region" description="Basic and acidic residues" evidence="2">
    <location>
        <begin position="1820"/>
        <end position="1834"/>
    </location>
</feature>
<feature type="region of interest" description="Disordered" evidence="2">
    <location>
        <begin position="1"/>
        <end position="158"/>
    </location>
</feature>
<feature type="region of interest" description="Disordered" evidence="2">
    <location>
        <begin position="506"/>
        <end position="575"/>
    </location>
</feature>
<dbReference type="Pfam" id="PF12763">
    <property type="entry name" value="EH"/>
    <property type="match status" value="1"/>
</dbReference>
<feature type="compositionally biased region" description="Low complexity" evidence="2">
    <location>
        <begin position="514"/>
        <end position="530"/>
    </location>
</feature>
<feature type="compositionally biased region" description="Polar residues" evidence="2">
    <location>
        <begin position="858"/>
        <end position="889"/>
    </location>
</feature>
<feature type="compositionally biased region" description="Low complexity" evidence="2">
    <location>
        <begin position="979"/>
        <end position="994"/>
    </location>
</feature>
<feature type="compositionally biased region" description="Polar residues" evidence="2">
    <location>
        <begin position="771"/>
        <end position="780"/>
    </location>
</feature>
<dbReference type="RefSeq" id="XP_031854110.1">
    <property type="nucleotide sequence ID" value="XM_031998219.1"/>
</dbReference>
<feature type="compositionally biased region" description="Basic and acidic residues" evidence="2">
    <location>
        <begin position="1553"/>
        <end position="1576"/>
    </location>
</feature>
<feature type="region of interest" description="Disordered" evidence="2">
    <location>
        <begin position="1497"/>
        <end position="1614"/>
    </location>
</feature>
<feature type="region of interest" description="Disordered" evidence="2">
    <location>
        <begin position="771"/>
        <end position="889"/>
    </location>
</feature>
<keyword evidence="1" id="KW-0175">Coiled coil</keyword>
<feature type="compositionally biased region" description="Acidic residues" evidence="2">
    <location>
        <begin position="1200"/>
        <end position="1212"/>
    </location>
</feature>
<dbReference type="CDD" id="cd00052">
    <property type="entry name" value="EH"/>
    <property type="match status" value="1"/>
</dbReference>
<evidence type="ECO:0000313" key="5">
    <source>
        <dbReference type="Proteomes" id="UP000398389"/>
    </source>
</evidence>
<dbReference type="PANTHER" id="PTHR48209">
    <property type="entry name" value="AGL056WP"/>
    <property type="match status" value="1"/>
</dbReference>
<feature type="compositionally biased region" description="Low complexity" evidence="2">
    <location>
        <begin position="781"/>
        <end position="790"/>
    </location>
</feature>
<feature type="region of interest" description="Disordered" evidence="2">
    <location>
        <begin position="1791"/>
        <end position="1834"/>
    </location>
</feature>
<evidence type="ECO:0000256" key="2">
    <source>
        <dbReference type="SAM" id="MobiDB-lite"/>
    </source>
</evidence>
<dbReference type="Proteomes" id="UP000398389">
    <property type="component" value="Unassembled WGS sequence"/>
</dbReference>
<dbReference type="PANTHER" id="PTHR48209:SF2">
    <property type="entry name" value="FI24008P1"/>
    <property type="match status" value="1"/>
</dbReference>
<feature type="compositionally biased region" description="Polar residues" evidence="2">
    <location>
        <begin position="1358"/>
        <end position="1380"/>
    </location>
</feature>
<accession>A0A5E8BX48</accession>
<name>A0A5E8BX48_9ASCO</name>
<reference evidence="4 5" key="1">
    <citation type="submission" date="2019-09" db="EMBL/GenBank/DDBJ databases">
        <authorList>
            <person name="Brejova B."/>
        </authorList>
    </citation>
    <scope>NUCLEOTIDE SEQUENCE [LARGE SCALE GENOMIC DNA]</scope>
</reference>
<feature type="compositionally biased region" description="Low complexity" evidence="2">
    <location>
        <begin position="826"/>
        <end position="838"/>
    </location>
</feature>
<proteinExistence type="predicted"/>
<feature type="compositionally biased region" description="Low complexity" evidence="2">
    <location>
        <begin position="700"/>
        <end position="734"/>
    </location>
</feature>
<feature type="compositionally biased region" description="Low complexity" evidence="2">
    <location>
        <begin position="1344"/>
        <end position="1357"/>
    </location>
</feature>
<feature type="compositionally biased region" description="Acidic residues" evidence="2">
    <location>
        <begin position="1295"/>
        <end position="1310"/>
    </location>
</feature>
<protein>
    <recommendedName>
        <fullName evidence="3">EH domain-containing protein</fullName>
    </recommendedName>
</protein>
<feature type="compositionally biased region" description="Polar residues" evidence="2">
    <location>
        <begin position="289"/>
        <end position="298"/>
    </location>
</feature>
<feature type="compositionally biased region" description="Polar residues" evidence="2">
    <location>
        <begin position="558"/>
        <end position="573"/>
    </location>
</feature>
<sequence length="1834" mass="195986">MPALDVSSSKTQRAPGSSTSPVPSVHNHHVARPSSGQGISAAAAASASASAAAAATINSITNNTSSALHPTPSTTSLSASSIISTTSTSSKRVGPLSIAPFVSSPPSQASLLQSHSPNHSSVTNSTLRQQGPNRSRKKQKEEYRKQFRTAQQNEQNAVLSTSAVTASAAAAASAKKKCPGIGVGVGNGGSSGSNSSSNSGSSSSSSSNNNSNNGSGTASHSNSMLSSSSRPPQSILTANDSVLPVTSISSKRTPSATRPRIEPVQKKSSQTQSQQSRSTTLSSISSATKGSSQQQPQQYLEVPSNPIVIPTSPMSSSSSPSTMHSPLLASPSSGSYFFFRPDNHPPSSVASASAAAAFKKLPVASVSSSSSSTSSASFATSPSAGSKHLAYYLSDTNEHGQRATSPSATSDYSVYYQSQQNHHSFDDPASAQAASSSLLSNAARTARQPSPIVTLTEHDAASSLAAAKHSIFTTPKEISALEMLIHENNQLPPKQRRVAHAAAKALPMNDTESDTNATTTNTATASATSEDSIEEETLQQAAARSAQMGPPSPLLQASGASATTGNSGDTTSIAAPEDNAIKRTAMKAASLATQKQQQEAQAKEQLREQQQQLEKLEKQERLQQIQQQIQLQIQHEKQQQLLLDQNQAKYISKVANLQKQQQQQRAVAQSSTAATKPISTASTAAIIAAANPLEVAPAKELSPSPGLSPSLEPNLETESVVGVPTSVSTSTSPPQASGGAILYSPTPIKGGALNHIPLLQSHGRTLSVAQNNKSSTSISHNNNNNNNNNNTHLKAPSVPKRPRSAQSVDSVVSSWTDAHAADHQPHASAAATHTSTHAPIAVSKPKAKKLTPTPGVHHSQTLPVSTSIQQQHHPTVTRAATSVTIPTKSSRPLSYHVGLGYMPGSAPAPVAPSHIGFKATTLRQHRKTKSSSSSAQNFALRSSATLPPLPSQSSSLAAAAAFPDFEKPLAPHAPHYHFPTTSSSSSSMASVAPSGNPLHATSGTDSATYHTRGLMKTATTLAQNTIANATPTNQSNSSATGRILSLATYPHSQMSHFNPPVLTNSSLTSTSSSANVVVPTLRSGRGNHGILSLVKRKLIPGESSSNNASNNGGNCAGSGVGVSGSGIIGESLHVDDGGLNLSRVKTTMRKQSRRKSFNEDKPWKHHVDAMTLTDSEKRRYEGLWASNRGKHLKYLYHPEDYEEEEEEEEEHNNEENKKIITLVQTTKPVEESEDDYEEEDEEDSELSASSDEESDLDDDDDEDDDEEEEDDDDDDDEDDDDEEDASDMASMTSGYDEDLEDEDEEDEEENEIKPQVHHPHPVLNLPVEDVPLRRTSAPEIMTRAASAPSTASAPAPSMNTVASSASSQYLTACTSPTPSIAETGVDTEIRRHSASASVPSRSSSDNLPDSTAIPRAQTASPTLQQKNNKATSMAAALAIHATAGSSRLSRSPSPSLTSAHGISRASSPSPMYIQSVNNSRGASPSVLDVPFESMTRSSRFPGGLTTTTSSPGSGGALATVLVRPGAKRASSSHSIERLKNTFRSMSPPKLRGRNAEEEWVQRQAEERAHREMKQQIEKQQQLRQQQLAEREKSTKEKPSKTESSDKLTGINTVTTTTPTSTAIVRASQIPPPSKVYRVERDPKDDIHGFIVRDLWRRSRLPDTTLAQIWTLVDRNHDGTLDREGFLVGTWLVDQCLYGRKLPHKIDDALWRSVSRLGVTVEILKKKQLRQRERQQRHEQRQHEQQLKRHAQNHRVKTLHGPTIAGHHVVPHKHHKHDTLVVAEGDVAGEVGDKQAKRALKKQQKLDDKQRKEKKKLEKKQRKELEKERLRELEK</sequence>
<feature type="compositionally biased region" description="Low complexity" evidence="2">
    <location>
        <begin position="268"/>
        <end position="288"/>
    </location>
</feature>
<feature type="compositionally biased region" description="Low complexity" evidence="2">
    <location>
        <begin position="1394"/>
        <end position="1404"/>
    </location>
</feature>
<evidence type="ECO:0000256" key="1">
    <source>
        <dbReference type="SAM" id="Coils"/>
    </source>
</evidence>
<evidence type="ECO:0000313" key="4">
    <source>
        <dbReference type="EMBL" id="VVT53295.1"/>
    </source>
</evidence>
<feature type="compositionally biased region" description="Low complexity" evidence="2">
    <location>
        <begin position="104"/>
        <end position="117"/>
    </location>
</feature>
<feature type="compositionally biased region" description="Low complexity" evidence="2">
    <location>
        <begin position="1445"/>
        <end position="1456"/>
    </location>
</feature>
<feature type="region of interest" description="Disordered" evidence="2">
    <location>
        <begin position="421"/>
        <end position="447"/>
    </location>
</feature>
<feature type="compositionally biased region" description="Low complexity" evidence="2">
    <location>
        <begin position="39"/>
        <end position="90"/>
    </location>
</feature>
<dbReference type="Gene3D" id="1.10.238.10">
    <property type="entry name" value="EF-hand"/>
    <property type="match status" value="1"/>
</dbReference>
<evidence type="ECO:0000259" key="3">
    <source>
        <dbReference type="PROSITE" id="PS50031"/>
    </source>
</evidence>
<dbReference type="SMART" id="SM00027">
    <property type="entry name" value="EH"/>
    <property type="match status" value="1"/>
</dbReference>
<gene>
    <name evidence="4" type="ORF">SAPINGB_P003501</name>
</gene>
<dbReference type="InterPro" id="IPR000261">
    <property type="entry name" value="EH_dom"/>
</dbReference>
<dbReference type="GeneID" id="43582319"/>
<feature type="compositionally biased region" description="Polar residues" evidence="2">
    <location>
        <begin position="804"/>
        <end position="816"/>
    </location>
</feature>
<dbReference type="PROSITE" id="PS50031">
    <property type="entry name" value="EH"/>
    <property type="match status" value="1"/>
</dbReference>
<dbReference type="EMBL" id="CABVLU010000003">
    <property type="protein sequence ID" value="VVT53295.1"/>
    <property type="molecule type" value="Genomic_DNA"/>
</dbReference>
<feature type="region of interest" description="Disordered" evidence="2">
    <location>
        <begin position="1200"/>
        <end position="1431"/>
    </location>
</feature>
<organism evidence="4 5">
    <name type="scientific">Magnusiomyces paraingens</name>
    <dbReference type="NCBI Taxonomy" id="2606893"/>
    <lineage>
        <taxon>Eukaryota</taxon>
        <taxon>Fungi</taxon>
        <taxon>Dikarya</taxon>
        <taxon>Ascomycota</taxon>
        <taxon>Saccharomycotina</taxon>
        <taxon>Dipodascomycetes</taxon>
        <taxon>Dipodascales</taxon>
        <taxon>Dipodascaceae</taxon>
        <taxon>Magnusiomyces</taxon>
    </lineage>
</organism>
<feature type="compositionally biased region" description="Basic and acidic residues" evidence="2">
    <location>
        <begin position="1588"/>
        <end position="1605"/>
    </location>
</feature>
<dbReference type="OrthoDB" id="10045710at2759"/>
<feature type="compositionally biased region" description="Low complexity" evidence="2">
    <location>
        <begin position="192"/>
        <end position="234"/>
    </location>
</feature>
<feature type="compositionally biased region" description="Low complexity" evidence="2">
    <location>
        <begin position="429"/>
        <end position="443"/>
    </location>
</feature>
<dbReference type="InterPro" id="IPR011992">
    <property type="entry name" value="EF-hand-dom_pair"/>
</dbReference>
<feature type="compositionally biased region" description="Low complexity" evidence="2">
    <location>
        <begin position="310"/>
        <end position="326"/>
    </location>
</feature>
<feature type="region of interest" description="Disordered" evidence="2">
    <location>
        <begin position="187"/>
        <end position="326"/>
    </location>
</feature>
<dbReference type="SUPFAM" id="SSF47473">
    <property type="entry name" value="EF-hand"/>
    <property type="match status" value="1"/>
</dbReference>
<feature type="compositionally biased region" description="Polar residues" evidence="2">
    <location>
        <begin position="1417"/>
        <end position="1431"/>
    </location>
</feature>
<keyword evidence="5" id="KW-1185">Reference proteome</keyword>
<feature type="domain" description="EH" evidence="3">
    <location>
        <begin position="1637"/>
        <end position="1716"/>
    </location>
</feature>
<feature type="coiled-coil region" evidence="1">
    <location>
        <begin position="588"/>
        <end position="628"/>
    </location>
</feature>
<feature type="region of interest" description="Disordered" evidence="2">
    <location>
        <begin position="1727"/>
        <end position="1752"/>
    </location>
</feature>
<feature type="compositionally biased region" description="Polar residues" evidence="2">
    <location>
        <begin position="1"/>
        <end position="22"/>
    </location>
</feature>
<feature type="region of interest" description="Disordered" evidence="2">
    <location>
        <begin position="1443"/>
        <end position="1470"/>
    </location>
</feature>
<feature type="region of interest" description="Disordered" evidence="2">
    <location>
        <begin position="973"/>
        <end position="1007"/>
    </location>
</feature>
<feature type="compositionally biased region" description="Acidic residues" evidence="2">
    <location>
        <begin position="1231"/>
        <end position="1286"/>
    </location>
</feature>
<feature type="region of interest" description="Disordered" evidence="2">
    <location>
        <begin position="698"/>
        <end position="739"/>
    </location>
</feature>
<feature type="compositionally biased region" description="Low complexity" evidence="2">
    <location>
        <begin position="1577"/>
        <end position="1587"/>
    </location>
</feature>
<feature type="compositionally biased region" description="Polar residues" evidence="2">
    <location>
        <begin position="235"/>
        <end position="256"/>
    </location>
</feature>